<evidence type="ECO:0000256" key="1">
    <source>
        <dbReference type="ARBA" id="ARBA00010062"/>
    </source>
</evidence>
<sequence length="410" mass="42633">MKNRLATAAISVIAICVVLAGCAGSAGDDENPDAGGSDSQGTIKVANIMTSSGALAANADTVRQTWQYAIDEVNEAGGAGGYDFEFVEMDTDASPAASVRAATQAVTQEGASILVSFQTSPENAAVNPQLAALNALSINTVAQDDGLRGASCSPNAFNIVQSNSMLFNTLAGQIDDFDGEKWAIMSVDYSVGHGGADAFAAAAEESGKEIVSQQFAPLNTTDYGSYITEIQRSGADALLLIMYGPDAEAFVNQAEQYDLASQIDTTLTLNVITDQSFESLGDKVLGDYLIKQYDAAADNELNQSFVDGYTESFGTPPNDYAGNAYIGAQALFAAVAEAESDDPEAIRSALSGMTFDSIAGSVEIRADDHQALTPTYLAQVVEGDDGLAFEVLSTIPGEESAPEPSSECTL</sequence>
<dbReference type="SUPFAM" id="SSF53822">
    <property type="entry name" value="Periplasmic binding protein-like I"/>
    <property type="match status" value="1"/>
</dbReference>
<evidence type="ECO:0000256" key="2">
    <source>
        <dbReference type="ARBA" id="ARBA00022729"/>
    </source>
</evidence>
<feature type="chain" id="PRO_5039339046" evidence="3">
    <location>
        <begin position="21"/>
        <end position="410"/>
    </location>
</feature>
<reference evidence="5 6" key="1">
    <citation type="submission" date="2016-10" db="EMBL/GenBank/DDBJ databases">
        <authorList>
            <person name="de Groot N.N."/>
        </authorList>
    </citation>
    <scope>NUCLEOTIDE SEQUENCE [LARGE SCALE GENOMIC DNA]</scope>
    <source>
        <strain evidence="5 6">DSM 23142</strain>
    </source>
</reference>
<dbReference type="CDD" id="cd19989">
    <property type="entry name" value="PBP1_SBP-like"/>
    <property type="match status" value="1"/>
</dbReference>
<dbReference type="AlphaFoldDB" id="A0A1G7XCW7"/>
<dbReference type="RefSeq" id="WP_157681789.1">
    <property type="nucleotide sequence ID" value="NZ_LT629692.1"/>
</dbReference>
<keyword evidence="6" id="KW-1185">Reference proteome</keyword>
<comment type="similarity">
    <text evidence="1">Belongs to the leucine-binding protein family.</text>
</comment>
<protein>
    <submittedName>
        <fullName evidence="5">Amino acid/amide ABC transporter substrate-binding protein, HAAT family</fullName>
    </submittedName>
</protein>
<evidence type="ECO:0000256" key="3">
    <source>
        <dbReference type="SAM" id="SignalP"/>
    </source>
</evidence>
<evidence type="ECO:0000313" key="6">
    <source>
        <dbReference type="Proteomes" id="UP000199009"/>
    </source>
</evidence>
<feature type="signal peptide" evidence="3">
    <location>
        <begin position="1"/>
        <end position="20"/>
    </location>
</feature>
<dbReference type="STRING" id="370764.SAMN04489810_1382"/>
<dbReference type="PANTHER" id="PTHR30483:SF37">
    <property type="entry name" value="ABC TRANSPORTER SUBSTRATE-BINDING PROTEIN"/>
    <property type="match status" value="1"/>
</dbReference>
<organism evidence="5 6">
    <name type="scientific">Microbacterium pygmaeum</name>
    <dbReference type="NCBI Taxonomy" id="370764"/>
    <lineage>
        <taxon>Bacteria</taxon>
        <taxon>Bacillati</taxon>
        <taxon>Actinomycetota</taxon>
        <taxon>Actinomycetes</taxon>
        <taxon>Micrococcales</taxon>
        <taxon>Microbacteriaceae</taxon>
        <taxon>Microbacterium</taxon>
    </lineage>
</organism>
<gene>
    <name evidence="5" type="ORF">SAMN04489810_1382</name>
</gene>
<dbReference type="InterPro" id="IPR028081">
    <property type="entry name" value="Leu-bd"/>
</dbReference>
<name>A0A1G7XCW7_9MICO</name>
<accession>A0A1G7XCW7</accession>
<dbReference type="PROSITE" id="PS51257">
    <property type="entry name" value="PROKAR_LIPOPROTEIN"/>
    <property type="match status" value="1"/>
</dbReference>
<evidence type="ECO:0000259" key="4">
    <source>
        <dbReference type="Pfam" id="PF13458"/>
    </source>
</evidence>
<dbReference type="OrthoDB" id="3563031at2"/>
<evidence type="ECO:0000313" key="5">
    <source>
        <dbReference type="EMBL" id="SDG82029.1"/>
    </source>
</evidence>
<feature type="domain" description="Leucine-binding protein" evidence="4">
    <location>
        <begin position="42"/>
        <end position="383"/>
    </location>
</feature>
<keyword evidence="2 3" id="KW-0732">Signal</keyword>
<dbReference type="InterPro" id="IPR051010">
    <property type="entry name" value="BCAA_transport"/>
</dbReference>
<dbReference type="Gene3D" id="3.40.50.2300">
    <property type="match status" value="2"/>
</dbReference>
<dbReference type="PANTHER" id="PTHR30483">
    <property type="entry name" value="LEUCINE-SPECIFIC-BINDING PROTEIN"/>
    <property type="match status" value="1"/>
</dbReference>
<dbReference type="InterPro" id="IPR028082">
    <property type="entry name" value="Peripla_BP_I"/>
</dbReference>
<dbReference type="Proteomes" id="UP000199009">
    <property type="component" value="Chromosome I"/>
</dbReference>
<dbReference type="Pfam" id="PF13458">
    <property type="entry name" value="Peripla_BP_6"/>
    <property type="match status" value="1"/>
</dbReference>
<dbReference type="EMBL" id="LT629692">
    <property type="protein sequence ID" value="SDG82029.1"/>
    <property type="molecule type" value="Genomic_DNA"/>
</dbReference>
<proteinExistence type="inferred from homology"/>